<dbReference type="EC" id="5.6.2.3" evidence="2"/>
<dbReference type="Pfam" id="PF21530">
    <property type="entry name" value="Pif1_2B_dom"/>
    <property type="match status" value="1"/>
</dbReference>
<keyword evidence="2" id="KW-0067">ATP-binding</keyword>
<dbReference type="GO" id="GO:0043139">
    <property type="term" value="F:5'-3' DNA helicase activity"/>
    <property type="evidence" value="ECO:0007669"/>
    <property type="project" value="UniProtKB-EC"/>
</dbReference>
<comment type="catalytic activity">
    <reaction evidence="2">
        <text>ATP + H2O = ADP + phosphate + H(+)</text>
        <dbReference type="Rhea" id="RHEA:13065"/>
        <dbReference type="ChEBI" id="CHEBI:15377"/>
        <dbReference type="ChEBI" id="CHEBI:15378"/>
        <dbReference type="ChEBI" id="CHEBI:30616"/>
        <dbReference type="ChEBI" id="CHEBI:43474"/>
        <dbReference type="ChEBI" id="CHEBI:456216"/>
        <dbReference type="EC" id="5.6.2.3"/>
    </reaction>
</comment>
<dbReference type="InterPro" id="IPR027417">
    <property type="entry name" value="P-loop_NTPase"/>
</dbReference>
<dbReference type="Pfam" id="PF05970">
    <property type="entry name" value="PIF1"/>
    <property type="match status" value="1"/>
</dbReference>
<dbReference type="GO" id="GO:0006310">
    <property type="term" value="P:DNA recombination"/>
    <property type="evidence" value="ECO:0007669"/>
    <property type="project" value="UniProtKB-KW"/>
</dbReference>
<keyword evidence="7" id="KW-1185">Reference proteome</keyword>
<dbReference type="Gene3D" id="3.40.50.300">
    <property type="entry name" value="P-loop containing nucleotide triphosphate hydrolases"/>
    <property type="match status" value="1"/>
</dbReference>
<feature type="domain" description="Helitron helicase-like" evidence="4">
    <location>
        <begin position="127"/>
        <end position="309"/>
    </location>
</feature>
<organism evidence="6 7">
    <name type="scientific">Cuscuta epithymum</name>
    <dbReference type="NCBI Taxonomy" id="186058"/>
    <lineage>
        <taxon>Eukaryota</taxon>
        <taxon>Viridiplantae</taxon>
        <taxon>Streptophyta</taxon>
        <taxon>Embryophyta</taxon>
        <taxon>Tracheophyta</taxon>
        <taxon>Spermatophyta</taxon>
        <taxon>Magnoliopsida</taxon>
        <taxon>eudicotyledons</taxon>
        <taxon>Gunneridae</taxon>
        <taxon>Pentapetalae</taxon>
        <taxon>asterids</taxon>
        <taxon>lamiids</taxon>
        <taxon>Solanales</taxon>
        <taxon>Convolvulaceae</taxon>
        <taxon>Cuscuteae</taxon>
        <taxon>Cuscuta</taxon>
        <taxon>Cuscuta subgen. Cuscuta</taxon>
    </lineage>
</organism>
<dbReference type="Pfam" id="PF14214">
    <property type="entry name" value="Helitron_like_N"/>
    <property type="match status" value="1"/>
</dbReference>
<dbReference type="SUPFAM" id="SSF52540">
    <property type="entry name" value="P-loop containing nucleoside triphosphate hydrolases"/>
    <property type="match status" value="2"/>
</dbReference>
<dbReference type="PANTHER" id="PTHR10492">
    <property type="match status" value="1"/>
</dbReference>
<keyword evidence="2" id="KW-0547">Nucleotide-binding</keyword>
<evidence type="ECO:0000313" key="6">
    <source>
        <dbReference type="EMBL" id="CAH9068977.1"/>
    </source>
</evidence>
<evidence type="ECO:0000259" key="3">
    <source>
        <dbReference type="Pfam" id="PF05970"/>
    </source>
</evidence>
<sequence length="1236" mass="140709">MLNENNVLVKSFRQAKEKIVTDNAPNVRLKLIGKRYGDARTYNLPSVSEVAALVVGDFDESLGERDILVETQSGALQRINELNPAYFGLQYPLLFPYGEDGYREDTLLSKAKNVVAGGRKRVSVREFLAFRVQERCDNHSSMVRMKRLFQQFIVDGYTLVEAARLRFVRMNQKKLRCDMYKGLSDAFLRGENDSRTQGKRIVLPPTFTGGARYMIQNYQDAMAICRWAGYPDLFITFTCNPRWPEIDRFLHPRHLKAEDRPDIVSRVFKVKLDGLINDLRKNKVFGNVKGVVYTIEFQKRGLPHAHILLWLANEDKLPSPVDIDRVISAEIPDIKSDPMYYAAVRDFMMHGPCGNLAKSAPCMVDGKCTKRFPKKWCTTTSIDDDGYPMYRRRNDDRRITKNKIDLDNRFVVPHCRYLLMKYGAHMNVEWCNQSKSIKYLFKYINKGRDRVTAGFYQTVDGDVQQKPVDEIQMYYDCRYVSACEAAWRIFGFEIQYKTPPVERLSFHLPEEQSVVFSDDQPLDSVVRSSSVKDSMFTAWMDANKKYPEARLLTYAEFPQKFVWKKETREWAPRKQAFAIGRVYYVHPGSGESYYIRCLLNHIRGATSHEELRTLNGVTYDTFRDACYALGLLDDDREFIDAFNEGSHFSTAFCLRILFVILLWTESMGRPEHVWQKCWSYMAEDIQYTRRRILQHPDLILSDDQLKRFALEEVERLLQSRGKSLRDYPPMPTVDLDSILSSNDRLIFEELRYDQTAQTEEHSSLFKSLTDEQLQVYETIMQSVDGEVGGVYFVYGYGGSGKTFVWKTLSSAIRSKGDIVLNVASSGIASLLLPGGRTAHSRFAIPISLNEDSTCNIKQGSPLAKLIVRCKLIIWDEAPMLHRFCFEALDRSMRDIMHFHKPNSGSFPYGGKTVVFGGDFRQVLPVIPHGSRQDVVNATINSSYLWSECIVLRLTKNMRLQNMTNPSDSYDLKVFSDWIASIGDGQAGEYNDGHGCITIPEDLLIHTDGDPIAAIVESIFPEYVESGGDISCLCDRAILAPTLAVVEAVNDYMTALNVSEVSRTYLSSDTVSKVESTTDLMAELHTPEFLNSIKLSGVPNHELTLKVGTPVMLLRNIDHSMGLCNGTRLILTRLGDHVLEGRILTGVSAGQKVLIPRLSLTPSDTSLPFKFHRRQYPLMVSYAMTINKSQGQSLSRVGLLLKKPVFTHGQLYVAVSRVTNRSGLKILIVDDHEGTTN</sequence>
<comment type="subcellular location">
    <subcellularLocation>
        <location evidence="1">Plastid</location>
    </subcellularLocation>
</comment>
<evidence type="ECO:0000259" key="5">
    <source>
        <dbReference type="Pfam" id="PF21530"/>
    </source>
</evidence>
<keyword evidence="2" id="KW-0347">Helicase</keyword>
<dbReference type="AlphaFoldDB" id="A0AAV0C600"/>
<proteinExistence type="inferred from homology"/>
<keyword evidence="2" id="KW-0227">DNA damage</keyword>
<evidence type="ECO:0000313" key="7">
    <source>
        <dbReference type="Proteomes" id="UP001152523"/>
    </source>
</evidence>
<dbReference type="GO" id="GO:0006281">
    <property type="term" value="P:DNA repair"/>
    <property type="evidence" value="ECO:0007669"/>
    <property type="project" value="UniProtKB-KW"/>
</dbReference>
<gene>
    <name evidence="6" type="ORF">CEPIT_LOCUS2937</name>
</gene>
<reference evidence="6" key="1">
    <citation type="submission" date="2022-07" db="EMBL/GenBank/DDBJ databases">
        <authorList>
            <person name="Macas J."/>
            <person name="Novak P."/>
            <person name="Neumann P."/>
        </authorList>
    </citation>
    <scope>NUCLEOTIDE SEQUENCE</scope>
</reference>
<comment type="caution">
    <text evidence="6">The sequence shown here is derived from an EMBL/GenBank/DDBJ whole genome shotgun (WGS) entry which is preliminary data.</text>
</comment>
<dbReference type="InterPro" id="IPR010285">
    <property type="entry name" value="DNA_helicase_pif1-like_DEAD"/>
</dbReference>
<dbReference type="GO" id="GO:0005524">
    <property type="term" value="F:ATP binding"/>
    <property type="evidence" value="ECO:0007669"/>
    <property type="project" value="UniProtKB-KW"/>
</dbReference>
<keyword evidence="2" id="KW-0233">DNA recombination</keyword>
<dbReference type="Proteomes" id="UP001152523">
    <property type="component" value="Unassembled WGS sequence"/>
</dbReference>
<keyword evidence="2" id="KW-0234">DNA repair</keyword>
<dbReference type="GO" id="GO:0009536">
    <property type="term" value="C:plastid"/>
    <property type="evidence" value="ECO:0007669"/>
    <property type="project" value="UniProtKB-SubCell"/>
</dbReference>
<dbReference type="CDD" id="cd18809">
    <property type="entry name" value="SF1_C_RecD"/>
    <property type="match status" value="1"/>
</dbReference>
<dbReference type="PANTHER" id="PTHR10492:SF74">
    <property type="entry name" value="ATP-DEPENDENT DNA HELICASE"/>
    <property type="match status" value="1"/>
</dbReference>
<protein>
    <recommendedName>
        <fullName evidence="2">ATP-dependent DNA helicase</fullName>
        <ecNumber evidence="2">5.6.2.3</ecNumber>
    </recommendedName>
</protein>
<keyword evidence="2" id="KW-0378">Hydrolase</keyword>
<dbReference type="GO" id="GO:0016787">
    <property type="term" value="F:hydrolase activity"/>
    <property type="evidence" value="ECO:0007669"/>
    <property type="project" value="UniProtKB-KW"/>
</dbReference>
<dbReference type="EMBL" id="CAMAPF010000015">
    <property type="protein sequence ID" value="CAH9068977.1"/>
    <property type="molecule type" value="Genomic_DNA"/>
</dbReference>
<comment type="cofactor">
    <cofactor evidence="2">
        <name>Mg(2+)</name>
        <dbReference type="ChEBI" id="CHEBI:18420"/>
    </cofactor>
</comment>
<accession>A0AAV0C600</accession>
<dbReference type="GO" id="GO:0000723">
    <property type="term" value="P:telomere maintenance"/>
    <property type="evidence" value="ECO:0007669"/>
    <property type="project" value="InterPro"/>
</dbReference>
<feature type="non-terminal residue" evidence="6">
    <location>
        <position position="1236"/>
    </location>
</feature>
<evidence type="ECO:0000256" key="2">
    <source>
        <dbReference type="RuleBase" id="RU363044"/>
    </source>
</evidence>
<comment type="similarity">
    <text evidence="2">Belongs to the helicase family.</text>
</comment>
<evidence type="ECO:0000256" key="1">
    <source>
        <dbReference type="ARBA" id="ARBA00004474"/>
    </source>
</evidence>
<name>A0AAV0C600_9ASTE</name>
<feature type="domain" description="DNA helicase Pif1-like DEAD-box helicase" evidence="3">
    <location>
        <begin position="768"/>
        <end position="989"/>
    </location>
</feature>
<evidence type="ECO:0000259" key="4">
    <source>
        <dbReference type="Pfam" id="PF14214"/>
    </source>
</evidence>
<dbReference type="InterPro" id="IPR049163">
    <property type="entry name" value="Pif1-like_2B_dom"/>
</dbReference>
<feature type="domain" description="DNA helicase Pif1-like 2B" evidence="5">
    <location>
        <begin position="1087"/>
        <end position="1133"/>
    </location>
</feature>
<dbReference type="InterPro" id="IPR025476">
    <property type="entry name" value="Helitron_helicase-like"/>
</dbReference>